<dbReference type="PROSITE" id="PS51724">
    <property type="entry name" value="SPOR"/>
    <property type="match status" value="1"/>
</dbReference>
<dbReference type="Gene3D" id="3.30.70.1070">
    <property type="entry name" value="Sporulation related repeat"/>
    <property type="match status" value="1"/>
</dbReference>
<evidence type="ECO:0000256" key="1">
    <source>
        <dbReference type="SAM" id="MobiDB-lite"/>
    </source>
</evidence>
<protein>
    <recommendedName>
        <fullName evidence="3">SPOR domain-containing protein</fullName>
    </recommendedName>
</protein>
<reference evidence="4 5" key="1">
    <citation type="submission" date="2020-09" db="EMBL/GenBank/DDBJ databases">
        <title>Echinicola sp. CAU 1574 isolated from sand of Sido Beach.</title>
        <authorList>
            <person name="Kim W."/>
        </authorList>
    </citation>
    <scope>NUCLEOTIDE SEQUENCE [LARGE SCALE GENOMIC DNA]</scope>
    <source>
        <strain evidence="4 5">CAU 1574</strain>
    </source>
</reference>
<feature type="compositionally biased region" description="Basic and acidic residues" evidence="1">
    <location>
        <begin position="91"/>
        <end position="107"/>
    </location>
</feature>
<keyword evidence="2" id="KW-1133">Transmembrane helix</keyword>
<feature type="compositionally biased region" description="Low complexity" evidence="1">
    <location>
        <begin position="180"/>
        <end position="198"/>
    </location>
</feature>
<dbReference type="InterPro" id="IPR007730">
    <property type="entry name" value="SPOR-like_dom"/>
</dbReference>
<evidence type="ECO:0000259" key="3">
    <source>
        <dbReference type="PROSITE" id="PS51724"/>
    </source>
</evidence>
<dbReference type="EMBL" id="JACYTQ010000003">
    <property type="protein sequence ID" value="MBD8489367.1"/>
    <property type="molecule type" value="Genomic_DNA"/>
</dbReference>
<gene>
    <name evidence="4" type="ORF">IFO69_11485</name>
</gene>
<dbReference type="RefSeq" id="WP_192010244.1">
    <property type="nucleotide sequence ID" value="NZ_JACYTQ010000003.1"/>
</dbReference>
<keyword evidence="2" id="KW-0472">Membrane</keyword>
<comment type="caution">
    <text evidence="4">The sequence shown here is derived from an EMBL/GenBank/DDBJ whole genome shotgun (WGS) entry which is preliminary data.</text>
</comment>
<organism evidence="4 5">
    <name type="scientific">Echinicola arenosa</name>
    <dbReference type="NCBI Taxonomy" id="2774144"/>
    <lineage>
        <taxon>Bacteria</taxon>
        <taxon>Pseudomonadati</taxon>
        <taxon>Bacteroidota</taxon>
        <taxon>Cytophagia</taxon>
        <taxon>Cytophagales</taxon>
        <taxon>Cyclobacteriaceae</taxon>
        <taxon>Echinicola</taxon>
    </lineage>
</organism>
<sequence length="283" mass="31469">MAKKDQGKHSKRKDEDKDFGLPEIEITPISSEEEKSKPAPEATPLAVPISNTAEKKDDTKQSEEKSKEEPISKQEEPKIVKPVVVPTVTEEKAKVEETKPTVVDEPKTNQPIVPPSNTVEEKDESSSKTWLIVLLIFLLGIIGYAVYYFNYQPVDVNADSNLNQAEEAIQPVQPKESEELPAPVEPEVSAPEASSAPSMTEINEKGDLPRYLVTVGAFIDGDLAKDFSKKLNNKGYNTYLILPGYGSSFYKLAIADFDNVVDATAMIEKEQANFEETLWVFKY</sequence>
<feature type="compositionally biased region" description="Polar residues" evidence="1">
    <location>
        <begin position="108"/>
        <end position="118"/>
    </location>
</feature>
<keyword evidence="2" id="KW-0812">Transmembrane</keyword>
<evidence type="ECO:0000313" key="4">
    <source>
        <dbReference type="EMBL" id="MBD8489367.1"/>
    </source>
</evidence>
<evidence type="ECO:0000313" key="5">
    <source>
        <dbReference type="Proteomes" id="UP000647133"/>
    </source>
</evidence>
<keyword evidence="5" id="KW-1185">Reference proteome</keyword>
<dbReference type="Proteomes" id="UP000647133">
    <property type="component" value="Unassembled WGS sequence"/>
</dbReference>
<name>A0ABR9AKT7_9BACT</name>
<feature type="domain" description="SPOR" evidence="3">
    <location>
        <begin position="205"/>
        <end position="283"/>
    </location>
</feature>
<feature type="region of interest" description="Disordered" evidence="1">
    <location>
        <begin position="91"/>
        <end position="124"/>
    </location>
</feature>
<feature type="region of interest" description="Disordered" evidence="1">
    <location>
        <begin position="171"/>
        <end position="201"/>
    </location>
</feature>
<proteinExistence type="predicted"/>
<feature type="compositionally biased region" description="Basic and acidic residues" evidence="1">
    <location>
        <begin position="53"/>
        <end position="78"/>
    </location>
</feature>
<feature type="transmembrane region" description="Helical" evidence="2">
    <location>
        <begin position="130"/>
        <end position="149"/>
    </location>
</feature>
<feature type="compositionally biased region" description="Basic and acidic residues" evidence="1">
    <location>
        <begin position="1"/>
        <end position="20"/>
    </location>
</feature>
<dbReference type="InterPro" id="IPR036680">
    <property type="entry name" value="SPOR-like_sf"/>
</dbReference>
<accession>A0ABR9AKT7</accession>
<feature type="region of interest" description="Disordered" evidence="1">
    <location>
        <begin position="1"/>
        <end position="78"/>
    </location>
</feature>
<evidence type="ECO:0000256" key="2">
    <source>
        <dbReference type="SAM" id="Phobius"/>
    </source>
</evidence>